<evidence type="ECO:0000259" key="3">
    <source>
        <dbReference type="Pfam" id="PF11961"/>
    </source>
</evidence>
<dbReference type="Proteomes" id="UP000501690">
    <property type="component" value="Linkage Group LG2"/>
</dbReference>
<organism evidence="4 5">
    <name type="scientific">Vigna unguiculata</name>
    <name type="common">Cowpea</name>
    <dbReference type="NCBI Taxonomy" id="3917"/>
    <lineage>
        <taxon>Eukaryota</taxon>
        <taxon>Viridiplantae</taxon>
        <taxon>Streptophyta</taxon>
        <taxon>Embryophyta</taxon>
        <taxon>Tracheophyta</taxon>
        <taxon>Spermatophyta</taxon>
        <taxon>Magnoliopsida</taxon>
        <taxon>eudicotyledons</taxon>
        <taxon>Gunneridae</taxon>
        <taxon>Pentapetalae</taxon>
        <taxon>rosids</taxon>
        <taxon>fabids</taxon>
        <taxon>Fabales</taxon>
        <taxon>Fabaceae</taxon>
        <taxon>Papilionoideae</taxon>
        <taxon>50 kb inversion clade</taxon>
        <taxon>NPAAA clade</taxon>
        <taxon>indigoferoid/millettioid clade</taxon>
        <taxon>Phaseoleae</taxon>
        <taxon>Vigna</taxon>
    </lineage>
</organism>
<dbReference type="PANTHER" id="PTHR31730">
    <property type="entry name" value="OS01G0873900 PROTEIN"/>
    <property type="match status" value="1"/>
</dbReference>
<dbReference type="InterPro" id="IPR045021">
    <property type="entry name" value="PSI1/2/3"/>
</dbReference>
<feature type="region of interest" description="Disordered" evidence="1">
    <location>
        <begin position="15"/>
        <end position="61"/>
    </location>
</feature>
<dbReference type="EMBL" id="CP039346">
    <property type="protein sequence ID" value="QCD84897.1"/>
    <property type="molecule type" value="Genomic_DNA"/>
</dbReference>
<proteinExistence type="predicted"/>
<dbReference type="PANTHER" id="PTHR31730:SF2">
    <property type="entry name" value="PROTEIN PSK SIMULATOR 3"/>
    <property type="match status" value="1"/>
</dbReference>
<protein>
    <submittedName>
        <fullName evidence="4">Uncharacterized protein</fullName>
    </submittedName>
</protein>
<accession>A0A4D6L8N6</accession>
<feature type="compositionally biased region" description="Basic and acidic residues" evidence="1">
    <location>
        <begin position="15"/>
        <end position="31"/>
    </location>
</feature>
<evidence type="ECO:0000313" key="5">
    <source>
        <dbReference type="Proteomes" id="UP000501690"/>
    </source>
</evidence>
<dbReference type="InterPro" id="IPR021864">
    <property type="entry name" value="DUF3475"/>
</dbReference>
<dbReference type="Pfam" id="PF05003">
    <property type="entry name" value="DUF668"/>
    <property type="match status" value="1"/>
</dbReference>
<reference evidence="4 5" key="1">
    <citation type="submission" date="2019-04" db="EMBL/GenBank/DDBJ databases">
        <title>An improved genome assembly and genetic linkage map for asparagus bean, Vigna unguiculata ssp. sesquipedialis.</title>
        <authorList>
            <person name="Xia Q."/>
            <person name="Zhang R."/>
            <person name="Dong Y."/>
        </authorList>
    </citation>
    <scope>NUCLEOTIDE SEQUENCE [LARGE SCALE GENOMIC DNA]</scope>
    <source>
        <tissue evidence="4">Leaf</tissue>
    </source>
</reference>
<evidence type="ECO:0000259" key="2">
    <source>
        <dbReference type="Pfam" id="PF05003"/>
    </source>
</evidence>
<dbReference type="Pfam" id="PF11961">
    <property type="entry name" value="DUF3475"/>
    <property type="match status" value="1"/>
</dbReference>
<dbReference type="AlphaFoldDB" id="A0A4D6L8N6"/>
<gene>
    <name evidence="4" type="ORF">DEO72_LG2g5255</name>
</gene>
<keyword evidence="5" id="KW-1185">Reference proteome</keyword>
<evidence type="ECO:0000313" key="4">
    <source>
        <dbReference type="EMBL" id="QCD84897.1"/>
    </source>
</evidence>
<sequence>MGGLCSKSAKGDKVFAKADAHSDNHKSDGKNHKSTIMVPSDLTSAGDHGVDKKKQEGAAAAPAVSASEDFYDGIPRFNDPFPHKSRSVRSRQAVAKVSEVSLRLGRAGIDVLDTLGSSMTNLSGGGFVSGAVMKGNEIGILAFEVANTIVKGFSLMESLSAKSIKHLKEEVLPLGGVQDLVSKDMDELLRIVAADKRDELKIFSDEVIRFGNRSKDPQWHNLDRYFEKISKEHNSPRQSKEEAELLMQQLMTLVQFTAELYHELHALDRFAQDYQHKREEDDNLGAAQNGDGLSILRAELRSQKKQVKHLKKKSLWSRSLEEVMEKLVEIVHFLHLEINNVFGTADDHKPLIQTISNRQRLGPAGLALHYANIVLQIDTLVARSSSMPANTRDALYQSLPPNIKLALRSKLPSFHVLKELTISDIKQEMEKTLHWLVPIATNTAKAHHGFGWVGEWASTGSDMNKKTMKADVMRIETLHHADKDKVENYMLELLLWLHRLAVKSKSGIDIGETKSTIKSHVGSTQQTTNQQSLKAIPPLLTSDEEQMLQDVSNKIRKRGMSKSLDFDSLKIGLTDNERLTKSSSYSSTSRSKEFSFNRIVSKIPVIDFVIDKKRALDVIDRLDVDR</sequence>
<dbReference type="InterPro" id="IPR007700">
    <property type="entry name" value="DUF668"/>
</dbReference>
<evidence type="ECO:0000256" key="1">
    <source>
        <dbReference type="SAM" id="MobiDB-lite"/>
    </source>
</evidence>
<dbReference type="GO" id="GO:0045927">
    <property type="term" value="P:positive regulation of growth"/>
    <property type="evidence" value="ECO:0007669"/>
    <property type="project" value="InterPro"/>
</dbReference>
<dbReference type="OrthoDB" id="2020544at2759"/>
<name>A0A4D6L8N6_VIGUN</name>
<dbReference type="Gramene" id="Vigun03g058600.1.v1.2">
    <property type="protein sequence ID" value="Vigun03g058600.1.v1.2"/>
    <property type="gene ID" value="Vigun03g058600.v1.2"/>
</dbReference>
<feature type="domain" description="DUF668" evidence="2">
    <location>
        <begin position="360"/>
        <end position="445"/>
    </location>
</feature>
<feature type="domain" description="DUF3475" evidence="3">
    <location>
        <begin position="140"/>
        <end position="196"/>
    </location>
</feature>